<organism evidence="3 4">
    <name type="scientific">Lactuca saligna</name>
    <name type="common">Willowleaf lettuce</name>
    <dbReference type="NCBI Taxonomy" id="75948"/>
    <lineage>
        <taxon>Eukaryota</taxon>
        <taxon>Viridiplantae</taxon>
        <taxon>Streptophyta</taxon>
        <taxon>Embryophyta</taxon>
        <taxon>Tracheophyta</taxon>
        <taxon>Spermatophyta</taxon>
        <taxon>Magnoliopsida</taxon>
        <taxon>eudicotyledons</taxon>
        <taxon>Gunneridae</taxon>
        <taxon>Pentapetalae</taxon>
        <taxon>asterids</taxon>
        <taxon>campanulids</taxon>
        <taxon>Asterales</taxon>
        <taxon>Asteraceae</taxon>
        <taxon>Cichorioideae</taxon>
        <taxon>Cichorieae</taxon>
        <taxon>Lactucinae</taxon>
        <taxon>Lactuca</taxon>
    </lineage>
</organism>
<proteinExistence type="predicted"/>
<feature type="region of interest" description="Disordered" evidence="1">
    <location>
        <begin position="103"/>
        <end position="126"/>
    </location>
</feature>
<dbReference type="EMBL" id="OX465085">
    <property type="protein sequence ID" value="CAI9303678.1"/>
    <property type="molecule type" value="Genomic_DNA"/>
</dbReference>
<keyword evidence="2" id="KW-0732">Signal</keyword>
<name>A0AA36A468_LACSI</name>
<reference evidence="3" key="1">
    <citation type="submission" date="2023-04" db="EMBL/GenBank/DDBJ databases">
        <authorList>
            <person name="Vijverberg K."/>
            <person name="Xiong W."/>
            <person name="Schranz E."/>
        </authorList>
    </citation>
    <scope>NUCLEOTIDE SEQUENCE</scope>
</reference>
<dbReference type="AlphaFoldDB" id="A0AA36A468"/>
<feature type="chain" id="PRO_5041447102" evidence="2">
    <location>
        <begin position="23"/>
        <end position="251"/>
    </location>
</feature>
<sequence length="251" mass="28001">MQGRWRLLLWIVAATHRDVATATLVSSVSDAAPPSYSIVRPPPHPMPPCCCRCWLSDEKKKSRIGAPQSQSLVRFTGLFIAAVILLHVRSIYVWQPPSSEDLQQPPSPLQLPAAGANSPTPESKQGRWRLLCGSSLPLIGMLRPLLSSLQFPTPHHPLIPLFVRRRIPCRLAAVAVGFLTRRRSRESEHHSRNRWFVSPVFSLPPSSSSMFEKTKITDCAITKKSAPAIALLNESKKNDKSMISFLLELIY</sequence>
<gene>
    <name evidence="3" type="ORF">LSALG_LOCUS42096</name>
</gene>
<accession>A0AA36A468</accession>
<evidence type="ECO:0000256" key="1">
    <source>
        <dbReference type="SAM" id="MobiDB-lite"/>
    </source>
</evidence>
<keyword evidence="4" id="KW-1185">Reference proteome</keyword>
<protein>
    <submittedName>
        <fullName evidence="3">Uncharacterized protein</fullName>
    </submittedName>
</protein>
<dbReference type="Proteomes" id="UP001177003">
    <property type="component" value="Chromosome 9"/>
</dbReference>
<feature type="signal peptide" evidence="2">
    <location>
        <begin position="1"/>
        <end position="22"/>
    </location>
</feature>
<evidence type="ECO:0000313" key="4">
    <source>
        <dbReference type="Proteomes" id="UP001177003"/>
    </source>
</evidence>
<evidence type="ECO:0000313" key="3">
    <source>
        <dbReference type="EMBL" id="CAI9303678.1"/>
    </source>
</evidence>
<evidence type="ECO:0000256" key="2">
    <source>
        <dbReference type="SAM" id="SignalP"/>
    </source>
</evidence>